<dbReference type="HOGENOM" id="CLU_1136673_0_0_6"/>
<reference evidence="2 3" key="1">
    <citation type="journal article" date="2011" name="J. Bacteriol.">
        <title>Comparative genomics of 28 Salmonella enterica isolates: evidence for CRISPR-mediated adaptive sublineage evolution.</title>
        <authorList>
            <person name="Fricke W.F."/>
            <person name="Mammel M.K."/>
            <person name="McDermott P.F."/>
            <person name="Tartera C."/>
            <person name="White D.G."/>
            <person name="Leclerc J.E."/>
            <person name="Ravel J."/>
            <person name="Cebula T.A."/>
        </authorList>
    </citation>
    <scope>NUCLEOTIDE SEQUENCE [LARGE SCALE GENOMIC DNA]</scope>
    <source>
        <strain evidence="2 3">CVM19633</strain>
    </source>
</reference>
<dbReference type="AlphaFoldDB" id="A0A0N1QZ75"/>
<dbReference type="InterPro" id="IPR036179">
    <property type="entry name" value="Ig-like_dom_sf"/>
</dbReference>
<dbReference type="RefSeq" id="WP_000896574.1">
    <property type="nucleotide sequence ID" value="NC_011094.1"/>
</dbReference>
<evidence type="ECO:0000259" key="1">
    <source>
        <dbReference type="PROSITE" id="PS50835"/>
    </source>
</evidence>
<dbReference type="SMART" id="SM00409">
    <property type="entry name" value="IG"/>
    <property type="match status" value="1"/>
</dbReference>
<dbReference type="InterPro" id="IPR007110">
    <property type="entry name" value="Ig-like_dom"/>
</dbReference>
<gene>
    <name evidence="2" type="ordered locus">SeSA_A0645</name>
</gene>
<evidence type="ECO:0000313" key="2">
    <source>
        <dbReference type="EMBL" id="ACF91964.1"/>
    </source>
</evidence>
<feature type="domain" description="Ig-like" evidence="1">
    <location>
        <begin position="158"/>
        <end position="240"/>
    </location>
</feature>
<dbReference type="SUPFAM" id="SSF48726">
    <property type="entry name" value="Immunoglobulin"/>
    <property type="match status" value="1"/>
</dbReference>
<evidence type="ECO:0000313" key="3">
    <source>
        <dbReference type="Proteomes" id="UP000001865"/>
    </source>
</evidence>
<name>A0A0N1QZ75_SALSV</name>
<dbReference type="Gene3D" id="2.60.40.10">
    <property type="entry name" value="Immunoglobulins"/>
    <property type="match status" value="1"/>
</dbReference>
<dbReference type="InterPro" id="IPR003599">
    <property type="entry name" value="Ig_sub"/>
</dbReference>
<dbReference type="EMBL" id="CP001127">
    <property type="protein sequence ID" value="ACF91964.1"/>
    <property type="molecule type" value="Genomic_DNA"/>
</dbReference>
<dbReference type="PROSITE" id="PS50835">
    <property type="entry name" value="IG_LIKE"/>
    <property type="match status" value="1"/>
</dbReference>
<proteinExistence type="predicted"/>
<accession>A0A0N1QZ75</accession>
<dbReference type="KEGG" id="sew:SeSA_A0645"/>
<sequence>MAGCESGAFTGRDVVVYYAIGCPEVQPTASAYQRLGMMRGKTVNAEWETADATADMSAAFTQENLVTYKNISFSGDGVTRKEDVYAQNALKRHVYNPPAETSNQPYVWFKIISPNDITEGPFMVTSWGDEAPHDDVATWSIEASSAGQVDVRDVGAVITITTQPQGKTLTAGDTLNLTVAATVSDSSSLTYQWKKDGTNVSSGGTTAIYTKSSATTGDSGSYTCQISSSTAASVTTNPVTVTVNAS</sequence>
<dbReference type="InterPro" id="IPR013783">
    <property type="entry name" value="Ig-like_fold"/>
</dbReference>
<dbReference type="Pfam" id="PF06199">
    <property type="entry name" value="Phage_tail_2"/>
    <property type="match status" value="1"/>
</dbReference>
<organism evidence="2 3">
    <name type="scientific">Salmonella schwarzengrund (strain CVM19633)</name>
    <dbReference type="NCBI Taxonomy" id="439843"/>
    <lineage>
        <taxon>Bacteria</taxon>
        <taxon>Pseudomonadati</taxon>
        <taxon>Pseudomonadota</taxon>
        <taxon>Gammaproteobacteria</taxon>
        <taxon>Enterobacterales</taxon>
        <taxon>Enterobacteriaceae</taxon>
        <taxon>Salmonella</taxon>
    </lineage>
</organism>
<dbReference type="Pfam" id="PF13927">
    <property type="entry name" value="Ig_3"/>
    <property type="match status" value="1"/>
</dbReference>
<protein>
    <submittedName>
        <fullName evidence="2">Gp16</fullName>
    </submittedName>
</protein>
<dbReference type="Proteomes" id="UP000001865">
    <property type="component" value="Chromosome"/>
</dbReference>
<dbReference type="InterPro" id="IPR011855">
    <property type="entry name" value="Phgtail_TP901_1"/>
</dbReference>